<proteinExistence type="predicted"/>
<protein>
    <submittedName>
        <fullName evidence="1">Uncharacterized protein</fullName>
    </submittedName>
</protein>
<dbReference type="Proteomes" id="UP000681317">
    <property type="component" value="Chromosome"/>
</dbReference>
<gene>
    <name evidence="1" type="ORF">LYSCAS_01690</name>
</gene>
<evidence type="ECO:0000313" key="1">
    <source>
        <dbReference type="EMBL" id="BCT91145.1"/>
    </source>
</evidence>
<dbReference type="RefSeq" id="WP_213435172.1">
    <property type="nucleotide sequence ID" value="NZ_AP024545.1"/>
</dbReference>
<keyword evidence="2" id="KW-1185">Reference proteome</keyword>
<name>A0ABM7Q1Q5_9GAMM</name>
<evidence type="ECO:0000313" key="2">
    <source>
        <dbReference type="Proteomes" id="UP000681317"/>
    </source>
</evidence>
<sequence>MYDDLALTLNAQFYRANENASDADFEAILDAAVENAFPGSIMVDDLRIAVGRGRNRYRYSLRVFKARRPVYFLPRLQLEDQIHAFILVLEIEHCIVVLRKSCANISDQLESVGHLIPPNELWSTFDDSLVEFQKLSVRNMTVSDKTLRARTLEAADLKGLVSTHAAGRSIPYFLRVREGRKLTSLSLSTSRVFDASDRVPSAAVVEWARQKIRQIGSSANRDKSFLSSFAATVDLSAVLARSNPSALLIESGRLAELLMERSARLFTVEDGVKRWLSTDLQERVLEALERVFEIGSKAENGRDFEVVGAKAELRVNKASLSIRSKSLQRIHVDIGGDVSTLQSLIVKGNLFCVCFDDPKYMYFMGQCFEDSSGVSQIESLLEMLHPHAELSRATSEKGEPFSRSQTRFKPTSVFDVVERMHAAEDFVFCDDKGIEWADHIVLNRNEGVITFIHSKHGKQSTSASKLHDVVGQGIKNLGNMFFDVDQFMSKYASKLRLDYDSTQINRKRRGREAELRPTLKALLANYGTQRRCVLACDFISKADVSAQFARVKARQPVKGHIIQLLWILSSFSHAAKEVSVEPRIYCEP</sequence>
<organism evidence="1 2">
    <name type="scientific">Noviluteimonas caseinilytica</name>
    <dbReference type="NCBI Taxonomy" id="2675101"/>
    <lineage>
        <taxon>Bacteria</taxon>
        <taxon>Pseudomonadati</taxon>
        <taxon>Pseudomonadota</taxon>
        <taxon>Gammaproteobacteria</taxon>
        <taxon>Lysobacterales</taxon>
        <taxon>Lysobacteraceae</taxon>
        <taxon>Noviluteimonas</taxon>
    </lineage>
</organism>
<reference evidence="1 2" key="1">
    <citation type="submission" date="2021-03" db="EMBL/GenBank/DDBJ databases">
        <title>Complete Genome Sequences of Two Lysobacter Strains Isolated from Sea Water (Lysobacter caseinilyticus) and Soil (Lysobacter helvus) in South Korea.</title>
        <authorList>
            <person name="Watanabe Y."/>
            <person name="Arakawa K."/>
        </authorList>
    </citation>
    <scope>NUCLEOTIDE SEQUENCE [LARGE SCALE GENOMIC DNA]</scope>
    <source>
        <strain evidence="1 2">KVB24</strain>
    </source>
</reference>
<dbReference type="EMBL" id="AP024545">
    <property type="protein sequence ID" value="BCT91145.1"/>
    <property type="molecule type" value="Genomic_DNA"/>
</dbReference>
<accession>A0ABM7Q1Q5</accession>